<evidence type="ECO:0000313" key="2">
    <source>
        <dbReference type="Proteomes" id="UP001140949"/>
    </source>
</evidence>
<comment type="caution">
    <text evidence="1">The sequence shown here is derived from an EMBL/GenBank/DDBJ whole genome shotgun (WGS) entry which is preliminary data.</text>
</comment>
<proteinExistence type="predicted"/>
<gene>
    <name evidence="1" type="ORF">M6B38_388655</name>
</gene>
<dbReference type="Proteomes" id="UP001140949">
    <property type="component" value="Unassembled WGS sequence"/>
</dbReference>
<reference evidence="1" key="2">
    <citation type="submission" date="2023-04" db="EMBL/GenBank/DDBJ databases">
        <authorList>
            <person name="Bruccoleri R.E."/>
            <person name="Oakeley E.J."/>
            <person name="Faust A.-M."/>
            <person name="Dessus-Babus S."/>
            <person name="Altorfer M."/>
            <person name="Burckhardt D."/>
            <person name="Oertli M."/>
            <person name="Naumann U."/>
            <person name="Petersen F."/>
            <person name="Wong J."/>
        </authorList>
    </citation>
    <scope>NUCLEOTIDE SEQUENCE</scope>
    <source>
        <strain evidence="1">GSM-AAB239-AS_SAM_17_03QT</strain>
        <tissue evidence="1">Leaf</tissue>
    </source>
</reference>
<protein>
    <submittedName>
        <fullName evidence="1">Uncharacterized protein</fullName>
    </submittedName>
</protein>
<name>A0AAX6G191_IRIPA</name>
<accession>A0AAX6G191</accession>
<evidence type="ECO:0000313" key="1">
    <source>
        <dbReference type="EMBL" id="KAJ6822292.1"/>
    </source>
</evidence>
<dbReference type="AlphaFoldDB" id="A0AAX6G191"/>
<organism evidence="1 2">
    <name type="scientific">Iris pallida</name>
    <name type="common">Sweet iris</name>
    <dbReference type="NCBI Taxonomy" id="29817"/>
    <lineage>
        <taxon>Eukaryota</taxon>
        <taxon>Viridiplantae</taxon>
        <taxon>Streptophyta</taxon>
        <taxon>Embryophyta</taxon>
        <taxon>Tracheophyta</taxon>
        <taxon>Spermatophyta</taxon>
        <taxon>Magnoliopsida</taxon>
        <taxon>Liliopsida</taxon>
        <taxon>Asparagales</taxon>
        <taxon>Iridaceae</taxon>
        <taxon>Iridoideae</taxon>
        <taxon>Irideae</taxon>
        <taxon>Iris</taxon>
    </lineage>
</organism>
<sequence>MLWSCQNLMMWSNLAISIVVSKLSKLLMISEIQKGKRTI</sequence>
<reference evidence="1" key="1">
    <citation type="journal article" date="2023" name="GigaByte">
        <title>Genome assembly of the bearded iris, Iris pallida Lam.</title>
        <authorList>
            <person name="Bruccoleri R.E."/>
            <person name="Oakeley E.J."/>
            <person name="Faust A.M.E."/>
            <person name="Altorfer M."/>
            <person name="Dessus-Babus S."/>
            <person name="Burckhardt D."/>
            <person name="Oertli M."/>
            <person name="Naumann U."/>
            <person name="Petersen F."/>
            <person name="Wong J."/>
        </authorList>
    </citation>
    <scope>NUCLEOTIDE SEQUENCE</scope>
    <source>
        <strain evidence="1">GSM-AAB239-AS_SAM_17_03QT</strain>
    </source>
</reference>
<keyword evidence="2" id="KW-1185">Reference proteome</keyword>
<dbReference type="EMBL" id="JANAVB010024400">
    <property type="protein sequence ID" value="KAJ6822292.1"/>
    <property type="molecule type" value="Genomic_DNA"/>
</dbReference>